<evidence type="ECO:0000256" key="4">
    <source>
        <dbReference type="SAM" id="Phobius"/>
    </source>
</evidence>
<gene>
    <name evidence="7" type="ORF">Bpfe_007829</name>
</gene>
<dbReference type="PANTHER" id="PTHR10504">
    <property type="entry name" value="BACTERICIDAL PERMEABILITY-INCREASING BPI PROTEIN-RELATED"/>
    <property type="match status" value="1"/>
</dbReference>
<sequence length="553" mass="61572">MDTFLIKKATEHKDNDDDFSDSSSQLERESNAVPEKKRRTPIRRYDEKYLRFGFKCVLSKIEKELNQFGKFLDMLRFVPVWLVVTAGAVCVSLAVNPGAKGRLTQYGLNYANRVAQEVLKTFLRNLTIPDISGNQGSLKYSLKNIHSKSVSDIVSNVAFAPAESGLTIELKRFGIDVYTDYDLTYKVLFIPISASGGLKAKISDSSISFKVGLGVDSQSRPDIVSRRCSANIGSFSLEFKDSNLMNLIKGLFQNNLKNKLMEKICPFLEKELNENINAKVKAMPLTAEFANTFVIDYRLVAPLTITSNYLESSHKGEVFWKNDLITECPFTPNPLPDGVDNSKMVYLWLSDYTLRSFVYVAHIHDYLQYTISKDTLPESIKHYLDTSCSSKCAGIFMPKIGEAFPQSQLEVTIKSTSLPEVSLSDQLYLSLLGQVNISARLPSGDLKFLISAKMALSMSGNVNIQNNSISGNIYDFKVKLADVTSNIKTVTVNQVTDFLESGLNILVIPEIKAIAKSGIKVPVLTDLVLKNPEVKFVQGAIVLSSDVIYQNIQ</sequence>
<dbReference type="Pfam" id="PF02886">
    <property type="entry name" value="LBP_BPI_CETP_C"/>
    <property type="match status" value="1"/>
</dbReference>
<dbReference type="PANTHER" id="PTHR10504:SF131">
    <property type="entry name" value="BPI2 DOMAIN-CONTAINING PROTEIN"/>
    <property type="match status" value="1"/>
</dbReference>
<keyword evidence="8" id="KW-1185">Reference proteome</keyword>
<dbReference type="GO" id="GO:0005615">
    <property type="term" value="C:extracellular space"/>
    <property type="evidence" value="ECO:0007669"/>
    <property type="project" value="TreeGrafter"/>
</dbReference>
<comment type="similarity">
    <text evidence="1">Belongs to the BPI/LBP/Plunc superfamily. BPI/LBP family.</text>
</comment>
<dbReference type="Gene3D" id="3.15.20.10">
    <property type="entry name" value="Bactericidal permeability-increasing protein, domain 2"/>
    <property type="match status" value="1"/>
</dbReference>
<protein>
    <submittedName>
        <fullName evidence="7">LBP/BPI3.2</fullName>
    </submittedName>
</protein>
<evidence type="ECO:0000259" key="5">
    <source>
        <dbReference type="SMART" id="SM00328"/>
    </source>
</evidence>
<comment type="caution">
    <text evidence="7">The sequence shown here is derived from an EMBL/GenBank/DDBJ whole genome shotgun (WGS) entry which is preliminary data.</text>
</comment>
<organism evidence="7 8">
    <name type="scientific">Biomphalaria pfeifferi</name>
    <name type="common">Bloodfluke planorb</name>
    <name type="synonym">Freshwater snail</name>
    <dbReference type="NCBI Taxonomy" id="112525"/>
    <lineage>
        <taxon>Eukaryota</taxon>
        <taxon>Metazoa</taxon>
        <taxon>Spiralia</taxon>
        <taxon>Lophotrochozoa</taxon>
        <taxon>Mollusca</taxon>
        <taxon>Gastropoda</taxon>
        <taxon>Heterobranchia</taxon>
        <taxon>Euthyneura</taxon>
        <taxon>Panpulmonata</taxon>
        <taxon>Hygrophila</taxon>
        <taxon>Lymnaeoidea</taxon>
        <taxon>Planorbidae</taxon>
        <taxon>Biomphalaria</taxon>
    </lineage>
</organism>
<proteinExistence type="inferred from homology"/>
<evidence type="ECO:0000313" key="7">
    <source>
        <dbReference type="EMBL" id="KAK0062624.1"/>
    </source>
</evidence>
<dbReference type="GO" id="GO:0008289">
    <property type="term" value="F:lipid binding"/>
    <property type="evidence" value="ECO:0007669"/>
    <property type="project" value="InterPro"/>
</dbReference>
<dbReference type="InterPro" id="IPR032942">
    <property type="entry name" value="BPI/LBP/Plunc"/>
</dbReference>
<dbReference type="InterPro" id="IPR001124">
    <property type="entry name" value="Lipid-bd_serum_glycop_C"/>
</dbReference>
<feature type="domain" description="Lipid-binding serum glycoprotein N-terminal" evidence="5">
    <location>
        <begin position="102"/>
        <end position="323"/>
    </location>
</feature>
<evidence type="ECO:0000256" key="3">
    <source>
        <dbReference type="SAM" id="MobiDB-lite"/>
    </source>
</evidence>
<dbReference type="SUPFAM" id="SSF55394">
    <property type="entry name" value="Bactericidal permeability-increasing protein, BPI"/>
    <property type="match status" value="2"/>
</dbReference>
<dbReference type="InterPro" id="IPR017942">
    <property type="entry name" value="Lipid-bd_serum_glycop_N"/>
</dbReference>
<dbReference type="EMBL" id="JASAOG010000024">
    <property type="protein sequence ID" value="KAK0062624.1"/>
    <property type="molecule type" value="Genomic_DNA"/>
</dbReference>
<dbReference type="Gene3D" id="3.15.10.10">
    <property type="entry name" value="Bactericidal permeability-increasing protein, domain 1"/>
    <property type="match status" value="1"/>
</dbReference>
<evidence type="ECO:0000256" key="2">
    <source>
        <dbReference type="ARBA" id="ARBA00023157"/>
    </source>
</evidence>
<dbReference type="Proteomes" id="UP001233172">
    <property type="component" value="Unassembled WGS sequence"/>
</dbReference>
<reference evidence="7" key="1">
    <citation type="journal article" date="2023" name="PLoS Negl. Trop. Dis.">
        <title>A genome sequence for Biomphalaria pfeifferi, the major vector snail for the human-infecting parasite Schistosoma mansoni.</title>
        <authorList>
            <person name="Bu L."/>
            <person name="Lu L."/>
            <person name="Laidemitt M.R."/>
            <person name="Zhang S.M."/>
            <person name="Mutuku M."/>
            <person name="Mkoji G."/>
            <person name="Steinauer M."/>
            <person name="Loker E.S."/>
        </authorList>
    </citation>
    <scope>NUCLEOTIDE SEQUENCE</scope>
    <source>
        <strain evidence="7">KasaAsao</strain>
    </source>
</reference>
<dbReference type="Pfam" id="PF01273">
    <property type="entry name" value="LBP_BPI_CETP"/>
    <property type="match status" value="1"/>
</dbReference>
<feature type="region of interest" description="Disordered" evidence="3">
    <location>
        <begin position="9"/>
        <end position="38"/>
    </location>
</feature>
<keyword evidence="2" id="KW-1015">Disulfide bond</keyword>
<evidence type="ECO:0000313" key="8">
    <source>
        <dbReference type="Proteomes" id="UP001233172"/>
    </source>
</evidence>
<dbReference type="SMART" id="SM00329">
    <property type="entry name" value="BPI2"/>
    <property type="match status" value="1"/>
</dbReference>
<dbReference type="AlphaFoldDB" id="A0AAD8BXD0"/>
<feature type="transmembrane region" description="Helical" evidence="4">
    <location>
        <begin position="77"/>
        <end position="95"/>
    </location>
</feature>
<keyword evidence="4" id="KW-0472">Membrane</keyword>
<accession>A0AAD8BXD0</accession>
<reference evidence="7" key="2">
    <citation type="submission" date="2023-04" db="EMBL/GenBank/DDBJ databases">
        <authorList>
            <person name="Bu L."/>
            <person name="Lu L."/>
            <person name="Laidemitt M.R."/>
            <person name="Zhang S.M."/>
            <person name="Mutuku M."/>
            <person name="Mkoji G."/>
            <person name="Steinauer M."/>
            <person name="Loker E.S."/>
        </authorList>
    </citation>
    <scope>NUCLEOTIDE SEQUENCE</scope>
    <source>
        <strain evidence="7">KasaAsao</strain>
        <tissue evidence="7">Whole Snail</tissue>
    </source>
</reference>
<dbReference type="SMART" id="SM00328">
    <property type="entry name" value="BPI1"/>
    <property type="match status" value="1"/>
</dbReference>
<name>A0AAD8BXD0_BIOPF</name>
<keyword evidence="4" id="KW-0812">Transmembrane</keyword>
<dbReference type="InterPro" id="IPR017943">
    <property type="entry name" value="Bactericidal_perm-incr_a/b_dom"/>
</dbReference>
<keyword evidence="4" id="KW-1133">Transmembrane helix</keyword>
<evidence type="ECO:0000259" key="6">
    <source>
        <dbReference type="SMART" id="SM00329"/>
    </source>
</evidence>
<evidence type="ECO:0000256" key="1">
    <source>
        <dbReference type="ARBA" id="ARBA00007292"/>
    </source>
</evidence>
<feature type="domain" description="Lipid-binding serum glycoprotein C-terminal" evidence="6">
    <location>
        <begin position="339"/>
        <end position="545"/>
    </location>
</feature>